<comment type="caution">
    <text evidence="1">The sequence shown here is derived from an EMBL/GenBank/DDBJ whole genome shotgun (WGS) entry which is preliminary data.</text>
</comment>
<reference evidence="1 2" key="1">
    <citation type="submission" date="2007-03" db="EMBL/GenBank/DDBJ databases">
        <authorList>
            <person name="Stal L."/>
            <person name="Ferriera S."/>
            <person name="Johnson J."/>
            <person name="Kravitz S."/>
            <person name="Beeson K."/>
            <person name="Sutton G."/>
            <person name="Rogers Y.-H."/>
            <person name="Friedman R."/>
            <person name="Frazier M."/>
            <person name="Venter J.C."/>
        </authorList>
    </citation>
    <scope>NUCLEOTIDE SEQUENCE [LARGE SCALE GENOMIC DNA]</scope>
    <source>
        <strain evidence="1 2">CCY0110</strain>
    </source>
</reference>
<organism evidence="1 2">
    <name type="scientific">Crocosphaera chwakensis CCY0110</name>
    <dbReference type="NCBI Taxonomy" id="391612"/>
    <lineage>
        <taxon>Bacteria</taxon>
        <taxon>Bacillati</taxon>
        <taxon>Cyanobacteriota</taxon>
        <taxon>Cyanophyceae</taxon>
        <taxon>Oscillatoriophycideae</taxon>
        <taxon>Chroococcales</taxon>
        <taxon>Aphanothecaceae</taxon>
        <taxon>Crocosphaera</taxon>
        <taxon>Crocosphaera chwakensis</taxon>
    </lineage>
</organism>
<evidence type="ECO:0000313" key="2">
    <source>
        <dbReference type="Proteomes" id="UP000003781"/>
    </source>
</evidence>
<dbReference type="Proteomes" id="UP000003781">
    <property type="component" value="Unassembled WGS sequence"/>
</dbReference>
<name>A3IKS4_9CHRO</name>
<dbReference type="AlphaFoldDB" id="A3IKS4"/>
<keyword evidence="2" id="KW-1185">Reference proteome</keyword>
<protein>
    <submittedName>
        <fullName evidence="1">Uncharacterized protein</fullName>
    </submittedName>
</protein>
<sequence>MINQAVEKNQQLGKIEAIRNFKNWLRGNFDNNLT</sequence>
<dbReference type="EMBL" id="AAXW01000004">
    <property type="protein sequence ID" value="EAZ92793.1"/>
    <property type="molecule type" value="Genomic_DNA"/>
</dbReference>
<gene>
    <name evidence="1" type="ORF">CY0110_21892</name>
</gene>
<proteinExistence type="predicted"/>
<evidence type="ECO:0000313" key="1">
    <source>
        <dbReference type="EMBL" id="EAZ92793.1"/>
    </source>
</evidence>
<accession>A3IKS4</accession>